<organism evidence="9 10">
    <name type="scientific">Lentisphaera araneosa HTCC2155</name>
    <dbReference type="NCBI Taxonomy" id="313628"/>
    <lineage>
        <taxon>Bacteria</taxon>
        <taxon>Pseudomonadati</taxon>
        <taxon>Lentisphaerota</taxon>
        <taxon>Lentisphaeria</taxon>
        <taxon>Lentisphaerales</taxon>
        <taxon>Lentisphaeraceae</taxon>
        <taxon>Lentisphaera</taxon>
    </lineage>
</organism>
<dbReference type="OrthoDB" id="9781333at2"/>
<evidence type="ECO:0000256" key="4">
    <source>
        <dbReference type="ARBA" id="ARBA00023136"/>
    </source>
</evidence>
<dbReference type="PANTHER" id="PTHR22550">
    <property type="entry name" value="SPORE GERMINATION PROTEIN"/>
    <property type="match status" value="1"/>
</dbReference>
<reference evidence="9 10" key="1">
    <citation type="journal article" date="2010" name="J. Bacteriol.">
        <title>Genome sequence of Lentisphaera araneosa HTCC2155T, the type species of the order Lentisphaerales in the phylum Lentisphaerae.</title>
        <authorList>
            <person name="Thrash J.C."/>
            <person name="Cho J.C."/>
            <person name="Vergin K.L."/>
            <person name="Morris R.M."/>
            <person name="Giovannoni S.J."/>
        </authorList>
    </citation>
    <scope>NUCLEOTIDE SEQUENCE [LARGE SCALE GENOMIC DNA]</scope>
    <source>
        <strain evidence="9 10">HTCC2155</strain>
    </source>
</reference>
<evidence type="ECO:0000256" key="3">
    <source>
        <dbReference type="ARBA" id="ARBA00022989"/>
    </source>
</evidence>
<evidence type="ECO:0000256" key="6">
    <source>
        <dbReference type="SAM" id="MobiDB-lite"/>
    </source>
</evidence>
<dbReference type="EMBL" id="ABCK01000009">
    <property type="protein sequence ID" value="EDM27532.1"/>
    <property type="molecule type" value="Genomic_DNA"/>
</dbReference>
<feature type="domain" description="VWFA" evidence="8">
    <location>
        <begin position="88"/>
        <end position="268"/>
    </location>
</feature>
<evidence type="ECO:0000313" key="9">
    <source>
        <dbReference type="EMBL" id="EDM27532.1"/>
    </source>
</evidence>
<feature type="region of interest" description="Disordered" evidence="6">
    <location>
        <begin position="630"/>
        <end position="718"/>
    </location>
</feature>
<comment type="caution">
    <text evidence="9">The sequence shown here is derived from an EMBL/GenBank/DDBJ whole genome shotgun (WGS) entry which is preliminary data.</text>
</comment>
<dbReference type="RefSeq" id="WP_007278835.1">
    <property type="nucleotide sequence ID" value="NZ_ABCK01000009.1"/>
</dbReference>
<name>A6DLS7_9BACT</name>
<dbReference type="Pfam" id="PF13519">
    <property type="entry name" value="VWA_2"/>
    <property type="match status" value="1"/>
</dbReference>
<dbReference type="STRING" id="313628.LNTAR_05451"/>
<dbReference type="PROSITE" id="PS50234">
    <property type="entry name" value="VWFA"/>
    <property type="match status" value="1"/>
</dbReference>
<keyword evidence="4 7" id="KW-0472">Membrane</keyword>
<feature type="compositionally biased region" description="Basic and acidic residues" evidence="6">
    <location>
        <begin position="692"/>
        <end position="718"/>
    </location>
</feature>
<dbReference type="Gene3D" id="3.40.50.410">
    <property type="entry name" value="von Willebrand factor, type A domain"/>
    <property type="match status" value="1"/>
</dbReference>
<keyword evidence="1" id="KW-1003">Cell membrane</keyword>
<protein>
    <submittedName>
        <fullName evidence="9">BatB</fullName>
    </submittedName>
</protein>
<dbReference type="eggNOG" id="COG2304">
    <property type="taxonomic scope" value="Bacteria"/>
</dbReference>
<evidence type="ECO:0000259" key="8">
    <source>
        <dbReference type="PROSITE" id="PS50234"/>
    </source>
</evidence>
<dbReference type="InterPro" id="IPR036465">
    <property type="entry name" value="vWFA_dom_sf"/>
</dbReference>
<accession>A6DLS7</accession>
<evidence type="ECO:0000256" key="2">
    <source>
        <dbReference type="ARBA" id="ARBA00022692"/>
    </source>
</evidence>
<evidence type="ECO:0000256" key="7">
    <source>
        <dbReference type="SAM" id="Phobius"/>
    </source>
</evidence>
<feature type="compositionally biased region" description="Acidic residues" evidence="6">
    <location>
        <begin position="638"/>
        <end position="668"/>
    </location>
</feature>
<keyword evidence="5" id="KW-0175">Coiled coil</keyword>
<evidence type="ECO:0000313" key="10">
    <source>
        <dbReference type="Proteomes" id="UP000004947"/>
    </source>
</evidence>
<dbReference type="AlphaFoldDB" id="A6DLS7"/>
<dbReference type="Proteomes" id="UP000004947">
    <property type="component" value="Unassembled WGS sequence"/>
</dbReference>
<feature type="coiled-coil region" evidence="5">
    <location>
        <begin position="492"/>
        <end position="551"/>
    </location>
</feature>
<sequence>MNSILALQFMAPKMAVLFPILALLIYLMIHQRKNNQRDLLAFAQLKLSNSKAQSKAFLLCFSVACLIIALMRPSWGTEDKLLRKDGHSVVFILDISNSMRAEDVYPNRLEKSKNLIAECVSSLEEHRVGLVVFAGSASIKCPLTLDYDFFLKMLDTVNYDSVAHGGTRIEDALMKACDKLFSGDTQQHKDIILISDGGDQGELLDKAIETVNEKQARLMLIGMGDEKNGAPIPTIDGNGYMMYEGREVLTKLESETMLYLSEQCKNAVYLPLGTKQMNLARIYRQISEQQLAQELSKNAIQVPIERFKVFLYLALISFLLLLFTPDLKMGKTHSLILLFCLIGLNPLRAQQFSAEDLKGMDEDMKELILAQQEEEEIVETPEILALLEKLKAFPESLAINRALAEEYVKEEAYTQSFHYYRKAISLLDKPYAVCLLTFNLANAHIKEAQSEPDFYLAKNYIKDAIRLYRKIVLTEPSLKKAIYNLELSKSYLAQRTQEQKETEAKQAALEEAIAVIKEQLQKAIADESQFKAQLEDLLSQQKAIAESAKEQKIIQESIKAIDVKFTELQQEFFNSPEDPDFPFGESQALTQGAAEKSLNLMLELKENKIESPDTNQEIIDDLSKALELMNQDQQQQEQDSDGESQEGEESDEYEESDEEGEEGDDEAMPDSSKMDLGRQELPPPAKNPQDIIKMEQELQKIREANKKPAKRSKVEKDW</sequence>
<feature type="transmembrane region" description="Helical" evidence="7">
    <location>
        <begin position="56"/>
        <end position="75"/>
    </location>
</feature>
<dbReference type="InterPro" id="IPR002035">
    <property type="entry name" value="VWF_A"/>
</dbReference>
<dbReference type="SUPFAM" id="SSF53300">
    <property type="entry name" value="vWA-like"/>
    <property type="match status" value="1"/>
</dbReference>
<feature type="transmembrane region" description="Helical" evidence="7">
    <location>
        <begin position="6"/>
        <end position="29"/>
    </location>
</feature>
<evidence type="ECO:0000256" key="1">
    <source>
        <dbReference type="ARBA" id="ARBA00022475"/>
    </source>
</evidence>
<keyword evidence="2 7" id="KW-0812">Transmembrane</keyword>
<keyword evidence="3 7" id="KW-1133">Transmembrane helix</keyword>
<proteinExistence type="predicted"/>
<dbReference type="InterPro" id="IPR050768">
    <property type="entry name" value="UPF0353/GerABKA_families"/>
</dbReference>
<gene>
    <name evidence="9" type="ORF">LNTAR_05451</name>
</gene>
<dbReference type="PANTHER" id="PTHR22550:SF5">
    <property type="entry name" value="LEUCINE ZIPPER PROTEIN 4"/>
    <property type="match status" value="1"/>
</dbReference>
<dbReference type="SMART" id="SM00327">
    <property type="entry name" value="VWA"/>
    <property type="match status" value="1"/>
</dbReference>
<keyword evidence="10" id="KW-1185">Reference proteome</keyword>
<evidence type="ECO:0000256" key="5">
    <source>
        <dbReference type="SAM" id="Coils"/>
    </source>
</evidence>